<feature type="compositionally biased region" description="Basic and acidic residues" evidence="1">
    <location>
        <begin position="162"/>
        <end position="175"/>
    </location>
</feature>
<organism evidence="3 4">
    <name type="scientific">Cnephaeus nilssonii</name>
    <name type="common">Northern bat</name>
    <name type="synonym">Eptesicus nilssonii</name>
    <dbReference type="NCBI Taxonomy" id="3371016"/>
    <lineage>
        <taxon>Eukaryota</taxon>
        <taxon>Metazoa</taxon>
        <taxon>Chordata</taxon>
        <taxon>Craniata</taxon>
        <taxon>Vertebrata</taxon>
        <taxon>Euteleostomi</taxon>
        <taxon>Mammalia</taxon>
        <taxon>Eutheria</taxon>
        <taxon>Laurasiatheria</taxon>
        <taxon>Chiroptera</taxon>
        <taxon>Yangochiroptera</taxon>
        <taxon>Vespertilionidae</taxon>
        <taxon>Cnephaeus</taxon>
    </lineage>
</organism>
<feature type="compositionally biased region" description="Basic residues" evidence="1">
    <location>
        <begin position="232"/>
        <end position="241"/>
    </location>
</feature>
<evidence type="ECO:0000259" key="2">
    <source>
        <dbReference type="Pfam" id="PF03184"/>
    </source>
</evidence>
<dbReference type="GO" id="GO:0003676">
    <property type="term" value="F:nucleic acid binding"/>
    <property type="evidence" value="ECO:0007669"/>
    <property type="project" value="InterPro"/>
</dbReference>
<accession>A0AA40LH17</accession>
<feature type="region of interest" description="Disordered" evidence="1">
    <location>
        <begin position="151"/>
        <end position="256"/>
    </location>
</feature>
<dbReference type="Pfam" id="PF03184">
    <property type="entry name" value="DDE_1"/>
    <property type="match status" value="1"/>
</dbReference>
<dbReference type="AlphaFoldDB" id="A0AA40LH17"/>
<keyword evidence="4" id="KW-1185">Reference proteome</keyword>
<evidence type="ECO:0000313" key="4">
    <source>
        <dbReference type="Proteomes" id="UP001177744"/>
    </source>
</evidence>
<evidence type="ECO:0000256" key="1">
    <source>
        <dbReference type="SAM" id="MobiDB-lite"/>
    </source>
</evidence>
<gene>
    <name evidence="3" type="ORF">QTO34_007122</name>
</gene>
<dbReference type="Proteomes" id="UP001177744">
    <property type="component" value="Unassembled WGS sequence"/>
</dbReference>
<dbReference type="EMBL" id="JAULJE010000018">
    <property type="protein sequence ID" value="KAK1332445.1"/>
    <property type="molecule type" value="Genomic_DNA"/>
</dbReference>
<reference evidence="3" key="1">
    <citation type="submission" date="2023-06" db="EMBL/GenBank/DDBJ databases">
        <title>Reference genome for the Northern bat (Eptesicus nilssonii), a most northern bat species.</title>
        <authorList>
            <person name="Laine V.N."/>
            <person name="Pulliainen A.T."/>
            <person name="Lilley T.M."/>
        </authorList>
    </citation>
    <scope>NUCLEOTIDE SEQUENCE</scope>
    <source>
        <strain evidence="3">BLF_Eptnil</strain>
        <tissue evidence="3">Kidney</tissue>
    </source>
</reference>
<name>A0AA40LH17_CNENI</name>
<protein>
    <recommendedName>
        <fullName evidence="2">DDE-1 domain-containing protein</fullName>
    </recommendedName>
</protein>
<evidence type="ECO:0000313" key="3">
    <source>
        <dbReference type="EMBL" id="KAK1332445.1"/>
    </source>
</evidence>
<feature type="compositionally biased region" description="Polar residues" evidence="1">
    <location>
        <begin position="177"/>
        <end position="187"/>
    </location>
</feature>
<feature type="domain" description="DDE-1" evidence="2">
    <location>
        <begin position="2"/>
        <end position="75"/>
    </location>
</feature>
<dbReference type="InterPro" id="IPR004875">
    <property type="entry name" value="DDE_SF_endonuclease_dom"/>
</dbReference>
<sequence>MYKKINVVFMTPNTTSILQPIDQRVISTLKSYNLRNTLFWKATAARGSVSFDGFRQNELKTFWKGFTILDAIMNIHGPLPVWLSWASSRAPKGCWFNSQTGEAFGGEADRRSQADAIAQIPRELPPPAPYSARRATRFRASPSSRADFWTLGVLYTPPGPQHRREGGTREREGDRQFQGNTCSAASTHNKRRTPGKAAGCDLTSCRGAEVTEGPLGDRGAGLQPLQPSAGRERRRRAHLPQKQRGSLPRNPHGSIWLLRKPHGSHGISVDIGVTRNMVGVGDTVLAEGNSEGAAGSDGPQ</sequence>
<comment type="caution">
    <text evidence="3">The sequence shown here is derived from an EMBL/GenBank/DDBJ whole genome shotgun (WGS) entry which is preliminary data.</text>
</comment>
<proteinExistence type="predicted"/>